<dbReference type="InterPro" id="IPR011701">
    <property type="entry name" value="MFS"/>
</dbReference>
<dbReference type="SUPFAM" id="SSF103473">
    <property type="entry name" value="MFS general substrate transporter"/>
    <property type="match status" value="1"/>
</dbReference>
<dbReference type="OrthoDB" id="117970at2157"/>
<reference evidence="7 8" key="1">
    <citation type="submission" date="2014-03" db="EMBL/GenBank/DDBJ databases">
        <title>Draft genome sequence of the novel thermoacidophilic archaea Acidianus copahuensis ALE1 strain, isolated from Copahue volcanic area in Neuquen Argentina.</title>
        <authorList>
            <person name="Urbieta M.S."/>
            <person name="Rascovan N."/>
            <person name="Castro C."/>
            <person name="Revale S."/>
            <person name="Giaveno M.A."/>
            <person name="Vazquez M.P."/>
            <person name="Donati E.R."/>
        </authorList>
    </citation>
    <scope>NUCLEOTIDE SEQUENCE [LARGE SCALE GENOMIC DNA]</scope>
    <source>
        <strain evidence="7 8">ALE1</strain>
    </source>
</reference>
<dbReference type="Pfam" id="PF07690">
    <property type="entry name" value="MFS_1"/>
    <property type="match status" value="1"/>
</dbReference>
<evidence type="ECO:0000256" key="5">
    <source>
        <dbReference type="ARBA" id="ARBA00023136"/>
    </source>
</evidence>
<accession>A0A031LR61</accession>
<sequence length="397" mass="42986">MKKDTVLDKAKNPKYFIVTVILIAFGMFLVGFDANLFFFGGTFILSIIHVNPLLLGITATGFAAGITIFSIIGGFVFDKITTRNGILISLLIITTFSMLTGFVTNEYELVIYRFLVGFGTGMIQPEISAFLGDLRPGMRATTIAAEGVAFNLGLASSPYIFAQFSTATTFNIPFIIAGISGGILMLLIFLIIPSTYKIKERPKVGIRQVMNRSLFFMAISYFMFGIAFFAYEGYFTPYLISSGISKEVAASIVSFFGIAGMILAFPGAFAGDKLERKHIIQLATVVMSLGTIVMFLPHINPLLATIAVILLGGGYAIYGNIQAFAQESVEDAWIGTAVGFLFMIFNIGAMIGGPLMGFSVSDFGYIYAGIISIVTPMVLSIFFASLAPKVPKRIRTV</sequence>
<comment type="subcellular location">
    <subcellularLocation>
        <location evidence="1">Cell membrane</location>
        <topology evidence="1">Multi-pass membrane protein</topology>
    </subcellularLocation>
</comment>
<dbReference type="AlphaFoldDB" id="A0A031LR61"/>
<evidence type="ECO:0000256" key="4">
    <source>
        <dbReference type="ARBA" id="ARBA00022989"/>
    </source>
</evidence>
<dbReference type="GO" id="GO:0022857">
    <property type="term" value="F:transmembrane transporter activity"/>
    <property type="evidence" value="ECO:0007669"/>
    <property type="project" value="InterPro"/>
</dbReference>
<dbReference type="RefSeq" id="WP_048099147.1">
    <property type="nucleotide sequence ID" value="NZ_JFZT01000028.1"/>
</dbReference>
<evidence type="ECO:0000259" key="6">
    <source>
        <dbReference type="PROSITE" id="PS50850"/>
    </source>
</evidence>
<proteinExistence type="predicted"/>
<dbReference type="STRING" id="1160895.CM19_04225"/>
<keyword evidence="8" id="KW-1185">Reference proteome</keyword>
<evidence type="ECO:0000256" key="2">
    <source>
        <dbReference type="ARBA" id="ARBA00022475"/>
    </source>
</evidence>
<dbReference type="GO" id="GO:0005886">
    <property type="term" value="C:plasma membrane"/>
    <property type="evidence" value="ECO:0007669"/>
    <property type="project" value="UniProtKB-SubCell"/>
</dbReference>
<comment type="caution">
    <text evidence="7">The sequence shown here is derived from an EMBL/GenBank/DDBJ whole genome shotgun (WGS) entry which is preliminary data.</text>
</comment>
<keyword evidence="5" id="KW-0472">Membrane</keyword>
<keyword evidence="3" id="KW-0812">Transmembrane</keyword>
<dbReference type="EMBL" id="JFZT01000028">
    <property type="protein sequence ID" value="EZQ10316.1"/>
    <property type="molecule type" value="Genomic_DNA"/>
</dbReference>
<protein>
    <recommendedName>
        <fullName evidence="6">Major facilitator superfamily (MFS) profile domain-containing protein</fullName>
    </recommendedName>
</protein>
<dbReference type="PANTHER" id="PTHR43124:SF3">
    <property type="entry name" value="CHLORAMPHENICOL EFFLUX PUMP RV0191"/>
    <property type="match status" value="1"/>
</dbReference>
<dbReference type="PROSITE" id="PS50850">
    <property type="entry name" value="MFS"/>
    <property type="match status" value="1"/>
</dbReference>
<feature type="domain" description="Major facilitator superfamily (MFS) profile" evidence="6">
    <location>
        <begin position="19"/>
        <end position="391"/>
    </location>
</feature>
<evidence type="ECO:0000256" key="1">
    <source>
        <dbReference type="ARBA" id="ARBA00004651"/>
    </source>
</evidence>
<organism evidence="7 8">
    <name type="scientific">Candidatus Acidianus copahuensis</name>
    <dbReference type="NCBI Taxonomy" id="1160895"/>
    <lineage>
        <taxon>Archaea</taxon>
        <taxon>Thermoproteota</taxon>
        <taxon>Thermoprotei</taxon>
        <taxon>Sulfolobales</taxon>
        <taxon>Sulfolobaceae</taxon>
        <taxon>Acidianus</taxon>
    </lineage>
</organism>
<keyword evidence="4" id="KW-1133">Transmembrane helix</keyword>
<keyword evidence="2" id="KW-1003">Cell membrane</keyword>
<name>A0A031LR61_9CREN</name>
<dbReference type="InterPro" id="IPR020846">
    <property type="entry name" value="MFS_dom"/>
</dbReference>
<gene>
    <name evidence="7" type="ORF">CM19_04225</name>
</gene>
<dbReference type="InterPro" id="IPR036259">
    <property type="entry name" value="MFS_trans_sf"/>
</dbReference>
<evidence type="ECO:0000313" key="7">
    <source>
        <dbReference type="EMBL" id="EZQ10316.1"/>
    </source>
</evidence>
<dbReference type="Gene3D" id="1.20.1250.20">
    <property type="entry name" value="MFS general substrate transporter like domains"/>
    <property type="match status" value="2"/>
</dbReference>
<evidence type="ECO:0000313" key="8">
    <source>
        <dbReference type="Proteomes" id="UP000024332"/>
    </source>
</evidence>
<dbReference type="PANTHER" id="PTHR43124">
    <property type="entry name" value="PURINE EFFLUX PUMP PBUE"/>
    <property type="match status" value="1"/>
</dbReference>
<dbReference type="Proteomes" id="UP000024332">
    <property type="component" value="Unassembled WGS sequence"/>
</dbReference>
<dbReference type="InterPro" id="IPR050189">
    <property type="entry name" value="MFS_Efflux_Transporters"/>
</dbReference>
<evidence type="ECO:0000256" key="3">
    <source>
        <dbReference type="ARBA" id="ARBA00022692"/>
    </source>
</evidence>